<feature type="compositionally biased region" description="Basic and acidic residues" evidence="5">
    <location>
        <begin position="357"/>
        <end position="371"/>
    </location>
</feature>
<keyword evidence="4" id="KW-0479">Metal-binding</keyword>
<dbReference type="GO" id="GO:1990404">
    <property type="term" value="F:NAD+-protein mono-ADP-ribosyltransferase activity"/>
    <property type="evidence" value="ECO:0007669"/>
    <property type="project" value="TreeGrafter"/>
</dbReference>
<protein>
    <submittedName>
        <fullName evidence="9">TNF receptor-associated factor 5</fullName>
    </submittedName>
</protein>
<feature type="compositionally biased region" description="Low complexity" evidence="5">
    <location>
        <begin position="530"/>
        <end position="542"/>
    </location>
</feature>
<gene>
    <name evidence="9" type="ORF">DR999_PMT17128</name>
</gene>
<reference evidence="9 10" key="1">
    <citation type="submission" date="2019-04" db="EMBL/GenBank/DDBJ databases">
        <title>Draft genome of the big-headed turtle Platysternon megacephalum.</title>
        <authorList>
            <person name="Gong S."/>
        </authorList>
    </citation>
    <scope>NUCLEOTIDE SEQUENCE [LARGE SCALE GENOMIC DNA]</scope>
    <source>
        <strain evidence="9">DO16091913</strain>
        <tissue evidence="9">Muscle</tissue>
    </source>
</reference>
<evidence type="ECO:0000259" key="7">
    <source>
        <dbReference type="PROSITE" id="PS50918"/>
    </source>
</evidence>
<feature type="compositionally biased region" description="Basic and acidic residues" evidence="5">
    <location>
        <begin position="442"/>
        <end position="454"/>
    </location>
</feature>
<dbReference type="GO" id="GO:0005634">
    <property type="term" value="C:nucleus"/>
    <property type="evidence" value="ECO:0007669"/>
    <property type="project" value="UniProtKB-SubCell"/>
</dbReference>
<name>A0A4D9DTT0_9SAUR</name>
<comment type="similarity">
    <text evidence="3">Belongs to the ARTD/PARP family.</text>
</comment>
<dbReference type="PANTHER" id="PTHR45740:SF6">
    <property type="entry name" value="PROTEIN MONO-ADP-RIBOSYLTRANSFERASE PARP12"/>
    <property type="match status" value="1"/>
</dbReference>
<evidence type="ECO:0000259" key="8">
    <source>
        <dbReference type="PROSITE" id="PS51059"/>
    </source>
</evidence>
<accession>A0A4D9DTT0</accession>
<dbReference type="InterPro" id="IPR000571">
    <property type="entry name" value="Znf_CCCH"/>
</dbReference>
<dbReference type="AlphaFoldDB" id="A0A4D9DTT0"/>
<evidence type="ECO:0000313" key="9">
    <source>
        <dbReference type="EMBL" id="TFK00697.1"/>
    </source>
</evidence>
<feature type="domain" description="PARP catalytic" evidence="8">
    <location>
        <begin position="806"/>
        <end position="1012"/>
    </location>
</feature>
<evidence type="ECO:0000259" key="6">
    <source>
        <dbReference type="PROSITE" id="PS50103"/>
    </source>
</evidence>
<evidence type="ECO:0000313" key="10">
    <source>
        <dbReference type="Proteomes" id="UP000297703"/>
    </source>
</evidence>
<keyword evidence="10" id="KW-1185">Reference proteome</keyword>
<dbReference type="STRING" id="55544.A0A4D9DTT0"/>
<dbReference type="PANTHER" id="PTHR45740">
    <property type="entry name" value="POLY [ADP-RIBOSE] POLYMERASE"/>
    <property type="match status" value="1"/>
</dbReference>
<feature type="compositionally biased region" description="Basic and acidic residues" evidence="5">
    <location>
        <begin position="484"/>
        <end position="500"/>
    </location>
</feature>
<feature type="compositionally biased region" description="Acidic residues" evidence="5">
    <location>
        <begin position="178"/>
        <end position="189"/>
    </location>
</feature>
<dbReference type="OrthoDB" id="6133115at2759"/>
<proteinExistence type="inferred from homology"/>
<feature type="region of interest" description="Disordered" evidence="5">
    <location>
        <begin position="308"/>
        <end position="558"/>
    </location>
</feature>
<evidence type="ECO:0000256" key="2">
    <source>
        <dbReference type="ARBA" id="ARBA00023242"/>
    </source>
</evidence>
<dbReference type="PROSITE" id="PS51059">
    <property type="entry name" value="PARP_CATALYTIC"/>
    <property type="match status" value="1"/>
</dbReference>
<dbReference type="Pfam" id="PF00644">
    <property type="entry name" value="PARP"/>
    <property type="match status" value="1"/>
</dbReference>
<reference evidence="9 10" key="2">
    <citation type="submission" date="2019-04" db="EMBL/GenBank/DDBJ databases">
        <title>The genome sequence of big-headed turtle.</title>
        <authorList>
            <person name="Gong S."/>
        </authorList>
    </citation>
    <scope>NUCLEOTIDE SEQUENCE [LARGE SCALE GENOMIC DNA]</scope>
    <source>
        <strain evidence="9">DO16091913</strain>
        <tissue evidence="9">Muscle</tissue>
    </source>
</reference>
<dbReference type="SUPFAM" id="SSF56399">
    <property type="entry name" value="ADP-ribosylation"/>
    <property type="match status" value="1"/>
</dbReference>
<organism evidence="9 10">
    <name type="scientific">Platysternon megacephalum</name>
    <name type="common">big-headed turtle</name>
    <dbReference type="NCBI Taxonomy" id="55544"/>
    <lineage>
        <taxon>Eukaryota</taxon>
        <taxon>Metazoa</taxon>
        <taxon>Chordata</taxon>
        <taxon>Craniata</taxon>
        <taxon>Vertebrata</taxon>
        <taxon>Euteleostomi</taxon>
        <taxon>Archelosauria</taxon>
        <taxon>Testudinata</taxon>
        <taxon>Testudines</taxon>
        <taxon>Cryptodira</taxon>
        <taxon>Durocryptodira</taxon>
        <taxon>Testudinoidea</taxon>
        <taxon>Platysternidae</taxon>
        <taxon>Platysternon</taxon>
    </lineage>
</organism>
<comment type="caution">
    <text evidence="9">The sequence shown here is derived from an EMBL/GenBank/DDBJ whole genome shotgun (WGS) entry which is preliminary data.</text>
</comment>
<evidence type="ECO:0000256" key="4">
    <source>
        <dbReference type="PROSITE-ProRule" id="PRU00723"/>
    </source>
</evidence>
<dbReference type="GO" id="GO:0008270">
    <property type="term" value="F:zinc ion binding"/>
    <property type="evidence" value="ECO:0007669"/>
    <property type="project" value="UniProtKB-KW"/>
</dbReference>
<feature type="domain" description="WWE" evidence="7">
    <location>
        <begin position="684"/>
        <end position="766"/>
    </location>
</feature>
<dbReference type="InterPro" id="IPR051712">
    <property type="entry name" value="ARTD-AVP"/>
</dbReference>
<dbReference type="Gene3D" id="3.90.228.10">
    <property type="match status" value="1"/>
</dbReference>
<dbReference type="Proteomes" id="UP000297703">
    <property type="component" value="Unassembled WGS sequence"/>
</dbReference>
<feature type="region of interest" description="Disordered" evidence="5">
    <location>
        <begin position="209"/>
        <end position="277"/>
    </location>
</feature>
<dbReference type="SUPFAM" id="SSF117839">
    <property type="entry name" value="WWE domain"/>
    <property type="match status" value="1"/>
</dbReference>
<keyword evidence="4" id="KW-0862">Zinc</keyword>
<feature type="region of interest" description="Disordered" evidence="5">
    <location>
        <begin position="77"/>
        <end position="196"/>
    </location>
</feature>
<dbReference type="InterPro" id="IPR012317">
    <property type="entry name" value="Poly(ADP-ribose)pol_cat_dom"/>
</dbReference>
<keyword evidence="4" id="KW-0863">Zinc-finger</keyword>
<feature type="compositionally biased region" description="Basic and acidic residues" evidence="5">
    <location>
        <begin position="142"/>
        <end position="153"/>
    </location>
</feature>
<dbReference type="PROSITE" id="PS50103">
    <property type="entry name" value="ZF_C3H1"/>
    <property type="match status" value="1"/>
</dbReference>
<feature type="compositionally biased region" description="Basic residues" evidence="5">
    <location>
        <begin position="414"/>
        <end position="425"/>
    </location>
</feature>
<dbReference type="GO" id="GO:0003950">
    <property type="term" value="F:NAD+ poly-ADP-ribosyltransferase activity"/>
    <property type="evidence" value="ECO:0007669"/>
    <property type="project" value="InterPro"/>
</dbReference>
<evidence type="ECO:0000256" key="5">
    <source>
        <dbReference type="SAM" id="MobiDB-lite"/>
    </source>
</evidence>
<evidence type="ECO:0000256" key="1">
    <source>
        <dbReference type="ARBA" id="ARBA00004123"/>
    </source>
</evidence>
<feature type="compositionally biased region" description="Polar residues" evidence="5">
    <location>
        <begin position="339"/>
        <end position="354"/>
    </location>
</feature>
<feature type="compositionally biased region" description="Basic and acidic residues" evidence="5">
    <location>
        <begin position="461"/>
        <end position="476"/>
    </location>
</feature>
<feature type="compositionally biased region" description="Basic residues" evidence="5">
    <location>
        <begin position="113"/>
        <end position="122"/>
    </location>
</feature>
<dbReference type="PROSITE" id="PS50918">
    <property type="entry name" value="WWE"/>
    <property type="match status" value="1"/>
</dbReference>
<keyword evidence="9" id="KW-0675">Receptor</keyword>
<comment type="subcellular location">
    <subcellularLocation>
        <location evidence="1">Nucleus</location>
    </subcellularLocation>
</comment>
<sequence>MAQAHEAEVTGRLSKARSVYTYPGRACPQPPVDVPKSLRQNPLATLDIAGKRNRRKLQDPGHMTTAWEARNGESFVIQDSKEKNNPLFQESPFFKRPESRFPLSNGQNEEKKQKKKHRKWRRAEHIEEGDADALQTAAAAARIKESPSFKRPESILPLSNWQSEQKKKKRKWRMENAGDNDEEGLETEAEDKAATAVRTEVLVRAGWEMKHCKEQELGKNSGGNVEGPESTLPPSNGQSQEKKQEKKKKHRNWRRAEHTGGGDKDSLETEADEAESGLDVARAWTSQHTYLHTSTLFVSHTLSFCQELRSPPRLKPTSPLSKGQSDRKKREGKQKHKQLGTQSEGGEHLQSQETEGADWRNEETPFSKRPESVFPLYNERRERKNKHTKWRTENTGEGDENGLETKAEEAATARMKKLGSSKRLKSSSALDMAQNEKKKHRTELTQRKWRRQENEGGGDAQRLESGRRNEEVERLKSTSLMSEGQREKKEQKREKKHENTETTEDGGGGEYIDIEETGNKESCSFKRPRSASSLASISASENSRPHSPSPVPIKRRCSSKVAGSCNQGEFPKRPASEMEIQFHTHQREGIQICDQFLLGNCPHGSICELHHTRYPYHWQLKWKDSQVWQSVNDSAQRHLEKLYSDIERVHVKLIDKKALSGKVNLSTLKIGHHGPFSNIRRLSNTSHPEQNPYFPTEWTVYWEDGSIWKKYEEPLSHDFLAAFEDCTQEHVFQLRGHLYTMDFKQSLIYNHNTGNSHTIQLRPTYRSPLQMLPQLWTIPSSPSEIHYPPTSDIPGEDPTDGYNGPYPAYWIKCPEGSVPFVQEEVLPSEAPYHTIYTLFHKSLSADKVILLSVHRIRNDFLWQKYCSQKDLMSQSLSAEEKLRLEKHLFHSTSAKRLGFACQIKFDTHLSGSHMYGRGCYFTVSADQADRYAQAGKGGLRHMFLAKVLVGKCTRGKKHYWQPPQIESGRECFDSCVDNVASPNIYVIFNNYQCYPYFLISYKLLSDPVVLDD</sequence>
<feature type="compositionally biased region" description="Low complexity" evidence="5">
    <location>
        <begin position="132"/>
        <end position="141"/>
    </location>
</feature>
<keyword evidence="2" id="KW-0539">Nucleus</keyword>
<dbReference type="InterPro" id="IPR004170">
    <property type="entry name" value="WWE_dom"/>
</dbReference>
<dbReference type="Gene3D" id="3.30.720.50">
    <property type="match status" value="1"/>
</dbReference>
<feature type="compositionally biased region" description="Basic and acidic residues" evidence="5">
    <location>
        <begin position="254"/>
        <end position="267"/>
    </location>
</feature>
<evidence type="ECO:0000256" key="3">
    <source>
        <dbReference type="ARBA" id="ARBA00024347"/>
    </source>
</evidence>
<dbReference type="InterPro" id="IPR037197">
    <property type="entry name" value="WWE_dom_sf"/>
</dbReference>
<dbReference type="EMBL" id="QXTE01000259">
    <property type="protein sequence ID" value="TFK00697.1"/>
    <property type="molecule type" value="Genomic_DNA"/>
</dbReference>
<feature type="domain" description="C3H1-type" evidence="6">
    <location>
        <begin position="587"/>
        <end position="614"/>
    </location>
</feature>
<feature type="zinc finger region" description="C3H1-type" evidence="4">
    <location>
        <begin position="587"/>
        <end position="614"/>
    </location>
</feature>